<dbReference type="Gene3D" id="2.30.30.40">
    <property type="entry name" value="SH3 Domains"/>
    <property type="match status" value="1"/>
</dbReference>
<keyword evidence="1 2" id="KW-0728">SH3 domain</keyword>
<dbReference type="Proteomes" id="UP000006671">
    <property type="component" value="Unassembled WGS sequence"/>
</dbReference>
<evidence type="ECO:0000256" key="3">
    <source>
        <dbReference type="SAM" id="MobiDB-lite"/>
    </source>
</evidence>
<dbReference type="InterPro" id="IPR002108">
    <property type="entry name" value="ADF-H"/>
</dbReference>
<feature type="compositionally biased region" description="Low complexity" evidence="3">
    <location>
        <begin position="210"/>
        <end position="224"/>
    </location>
</feature>
<dbReference type="PROSITE" id="PS51263">
    <property type="entry name" value="ADF_H"/>
    <property type="match status" value="1"/>
</dbReference>
<feature type="region of interest" description="Disordered" evidence="3">
    <location>
        <begin position="180"/>
        <end position="423"/>
    </location>
</feature>
<dbReference type="EMBL" id="GG738931">
    <property type="protein sequence ID" value="EFC36387.1"/>
    <property type="molecule type" value="Genomic_DNA"/>
</dbReference>
<feature type="compositionally biased region" description="Pro residues" evidence="3">
    <location>
        <begin position="414"/>
        <end position="423"/>
    </location>
</feature>
<evidence type="ECO:0000313" key="7">
    <source>
        <dbReference type="Proteomes" id="UP000006671"/>
    </source>
</evidence>
<dbReference type="InterPro" id="IPR036028">
    <property type="entry name" value="SH3-like_dom_sf"/>
</dbReference>
<dbReference type="GO" id="GO:0005884">
    <property type="term" value="C:actin filament"/>
    <property type="evidence" value="ECO:0007669"/>
    <property type="project" value="TreeGrafter"/>
</dbReference>
<dbReference type="RefSeq" id="XP_002669131.1">
    <property type="nucleotide sequence ID" value="XM_002669085.1"/>
</dbReference>
<dbReference type="SUPFAM" id="SSF55753">
    <property type="entry name" value="Actin depolymerizing proteins"/>
    <property type="match status" value="1"/>
</dbReference>
<dbReference type="GO" id="GO:0030864">
    <property type="term" value="C:cortical actin cytoskeleton"/>
    <property type="evidence" value="ECO:0007669"/>
    <property type="project" value="TreeGrafter"/>
</dbReference>
<feature type="compositionally biased region" description="Basic and acidic residues" evidence="3">
    <location>
        <begin position="254"/>
        <end position="284"/>
    </location>
</feature>
<evidence type="ECO:0000259" key="4">
    <source>
        <dbReference type="PROSITE" id="PS50002"/>
    </source>
</evidence>
<dbReference type="PANTHER" id="PTHR10829:SF25">
    <property type="entry name" value="DREBRIN-LIKE PROTEIN"/>
    <property type="match status" value="1"/>
</dbReference>
<dbReference type="Pfam" id="PF00241">
    <property type="entry name" value="Cofilin_ADF"/>
    <property type="match status" value="1"/>
</dbReference>
<dbReference type="PANTHER" id="PTHR10829">
    <property type="entry name" value="CORTACTIN AND DREBRIN"/>
    <property type="match status" value="1"/>
</dbReference>
<dbReference type="KEGG" id="ngr:NAEGRDRAFT_82236"/>
<sequence length="482" mass="55515">MSKLDLDSKAKQAFDDVSNSKLTYALLKHEGTSNKVIVASTGDDILDLIDDLNDGTIMYALIRFVINDATKFVYVGWCPEGIANQIFKGKFQNWNKDMEFYLKGRYHLSVYARNEEDIDQASWIKKLKVGAGSSYTQSSNAKDLTISQAKQNIASSKTDVKKTEVAIDDSERNKFWEKQQEELKKQEEKKKLPPPRSDYKKTDERNQFWQGQSTSTTSGSTVVKSSDRISEIQQIKNNSNQFWQKQQEQPVPESDNKPKEVVRGNKDLFKKFESMSVKTEESKPVARQPISTGAAKKPVFQPKHEEPVYEEPQHHYEEPVQEESHYEHYEEPQQEESHYEEPPQQTYHQPRVPPPFHQPRYDSEEEEEPEQEPEPVQEPVNNKPSKPKGYLERQVEQGNISPSQAEEIIAKPTKLPPPPVPTKPKYPELVAVFDFEGQDGEELSFAEGDTLYLVQDEGEWWLAEDTNGQQGYIPSNYVEYKE</sequence>
<dbReference type="PRINTS" id="PR00452">
    <property type="entry name" value="SH3DOMAIN"/>
</dbReference>
<evidence type="ECO:0000313" key="6">
    <source>
        <dbReference type="EMBL" id="EFC36387.1"/>
    </source>
</evidence>
<evidence type="ECO:0000256" key="2">
    <source>
        <dbReference type="PROSITE-ProRule" id="PRU00192"/>
    </source>
</evidence>
<dbReference type="OrthoDB" id="5971719at2759"/>
<dbReference type="Gene3D" id="3.40.20.10">
    <property type="entry name" value="Severin"/>
    <property type="match status" value="1"/>
</dbReference>
<dbReference type="STRING" id="5762.D2W3I1"/>
<feature type="compositionally biased region" description="Polar residues" evidence="3">
    <location>
        <begin position="231"/>
        <end position="249"/>
    </location>
</feature>
<dbReference type="GO" id="GO:0051015">
    <property type="term" value="F:actin filament binding"/>
    <property type="evidence" value="ECO:0007669"/>
    <property type="project" value="TreeGrafter"/>
</dbReference>
<dbReference type="VEuPathDB" id="AmoebaDB:NAEGRDRAFT_82236"/>
<dbReference type="InterPro" id="IPR001452">
    <property type="entry name" value="SH3_domain"/>
</dbReference>
<accession>D2W3I1</accession>
<reference evidence="6 7" key="1">
    <citation type="journal article" date="2010" name="Cell">
        <title>The genome of Naegleria gruberi illuminates early eukaryotic versatility.</title>
        <authorList>
            <person name="Fritz-Laylin L.K."/>
            <person name="Prochnik S.E."/>
            <person name="Ginger M.L."/>
            <person name="Dacks J.B."/>
            <person name="Carpenter M.L."/>
            <person name="Field M.C."/>
            <person name="Kuo A."/>
            <person name="Paredez A."/>
            <person name="Chapman J."/>
            <person name="Pham J."/>
            <person name="Shu S."/>
            <person name="Neupane R."/>
            <person name="Cipriano M."/>
            <person name="Mancuso J."/>
            <person name="Tu H."/>
            <person name="Salamov A."/>
            <person name="Lindquist E."/>
            <person name="Shapiro H."/>
            <person name="Lucas S."/>
            <person name="Grigoriev I.V."/>
            <person name="Cande W.Z."/>
            <person name="Fulton C."/>
            <person name="Rokhsar D.S."/>
            <person name="Dawson S.C."/>
        </authorList>
    </citation>
    <scope>NUCLEOTIDE SEQUENCE [LARGE SCALE GENOMIC DNA]</scope>
    <source>
        <strain evidence="6 7">NEG-M</strain>
    </source>
</reference>
<feature type="domain" description="ADF-H" evidence="5">
    <location>
        <begin position="1"/>
        <end position="128"/>
    </location>
</feature>
<dbReference type="eggNOG" id="KOG3655">
    <property type="taxonomic scope" value="Eukaryota"/>
</dbReference>
<evidence type="ECO:0000259" key="5">
    <source>
        <dbReference type="PROSITE" id="PS51263"/>
    </source>
</evidence>
<dbReference type="SUPFAM" id="SSF50044">
    <property type="entry name" value="SH3-domain"/>
    <property type="match status" value="1"/>
</dbReference>
<organism evidence="7">
    <name type="scientific">Naegleria gruberi</name>
    <name type="common">Amoeba</name>
    <dbReference type="NCBI Taxonomy" id="5762"/>
    <lineage>
        <taxon>Eukaryota</taxon>
        <taxon>Discoba</taxon>
        <taxon>Heterolobosea</taxon>
        <taxon>Tetramitia</taxon>
        <taxon>Eutetramitia</taxon>
        <taxon>Vahlkampfiidae</taxon>
        <taxon>Naegleria</taxon>
    </lineage>
</organism>
<feature type="compositionally biased region" description="Basic and acidic residues" evidence="3">
    <location>
        <begin position="302"/>
        <end position="341"/>
    </location>
</feature>
<keyword evidence="7" id="KW-1185">Reference proteome</keyword>
<feature type="compositionally biased region" description="Acidic residues" evidence="3">
    <location>
        <begin position="363"/>
        <end position="375"/>
    </location>
</feature>
<dbReference type="InParanoid" id="D2W3I1"/>
<dbReference type="AlphaFoldDB" id="D2W3I1"/>
<dbReference type="SMART" id="SM00326">
    <property type="entry name" value="SH3"/>
    <property type="match status" value="1"/>
</dbReference>
<dbReference type="GO" id="GO:0030833">
    <property type="term" value="P:regulation of actin filament polymerization"/>
    <property type="evidence" value="ECO:0007669"/>
    <property type="project" value="TreeGrafter"/>
</dbReference>
<gene>
    <name evidence="6" type="primary">AM2</name>
    <name evidence="6" type="ORF">NAEGRDRAFT_82236</name>
</gene>
<evidence type="ECO:0000256" key="1">
    <source>
        <dbReference type="ARBA" id="ARBA00022443"/>
    </source>
</evidence>
<dbReference type="InterPro" id="IPR029006">
    <property type="entry name" value="ADF-H/Gelsolin-like_dom_sf"/>
</dbReference>
<feature type="domain" description="SH3" evidence="4">
    <location>
        <begin position="424"/>
        <end position="482"/>
    </location>
</feature>
<dbReference type="OMA" id="HYASQYD"/>
<dbReference type="CDD" id="cd00174">
    <property type="entry name" value="SH3"/>
    <property type="match status" value="1"/>
</dbReference>
<feature type="compositionally biased region" description="Basic and acidic residues" evidence="3">
    <location>
        <begin position="180"/>
        <end position="206"/>
    </location>
</feature>
<dbReference type="PROSITE" id="PS50002">
    <property type="entry name" value="SH3"/>
    <property type="match status" value="1"/>
</dbReference>
<dbReference type="Pfam" id="PF00018">
    <property type="entry name" value="SH3_1"/>
    <property type="match status" value="1"/>
</dbReference>
<name>D2W3I1_NAEGR</name>
<protein>
    <submittedName>
        <fullName evidence="6">Uncharacterized protein AM2</fullName>
    </submittedName>
</protein>
<dbReference type="GeneID" id="8862490"/>
<proteinExistence type="predicted"/>